<evidence type="ECO:0000259" key="3">
    <source>
        <dbReference type="Pfam" id="PF24034"/>
    </source>
</evidence>
<dbReference type="InterPro" id="IPR055769">
    <property type="entry name" value="DUF7345"/>
</dbReference>
<dbReference type="Pfam" id="PF24034">
    <property type="entry name" value="DUF7343"/>
    <property type="match status" value="1"/>
</dbReference>
<dbReference type="Proteomes" id="UP000607197">
    <property type="component" value="Unassembled WGS sequence"/>
</dbReference>
<evidence type="ECO:0000256" key="1">
    <source>
        <dbReference type="SAM" id="MobiDB-lite"/>
    </source>
</evidence>
<keyword evidence="2" id="KW-0812">Transmembrane</keyword>
<keyword evidence="2" id="KW-0472">Membrane</keyword>
<feature type="compositionally biased region" description="Low complexity" evidence="1">
    <location>
        <begin position="230"/>
        <end position="239"/>
    </location>
</feature>
<organism evidence="5 6">
    <name type="scientific">Halocalculus aciditolerans</name>
    <dbReference type="NCBI Taxonomy" id="1383812"/>
    <lineage>
        <taxon>Archaea</taxon>
        <taxon>Methanobacteriati</taxon>
        <taxon>Methanobacteriota</taxon>
        <taxon>Stenosarchaea group</taxon>
        <taxon>Halobacteria</taxon>
        <taxon>Halobacteriales</taxon>
        <taxon>Halobacteriaceae</taxon>
        <taxon>Halocalculus</taxon>
    </lineage>
</organism>
<evidence type="ECO:0008006" key="7">
    <source>
        <dbReference type="Google" id="ProtNLM"/>
    </source>
</evidence>
<feature type="region of interest" description="Disordered" evidence="1">
    <location>
        <begin position="221"/>
        <end position="280"/>
    </location>
</feature>
<dbReference type="InterPro" id="IPR055767">
    <property type="entry name" value="DUF7343"/>
</dbReference>
<dbReference type="Pfam" id="PF24036">
    <property type="entry name" value="DUF7345"/>
    <property type="match status" value="1"/>
</dbReference>
<reference evidence="5" key="1">
    <citation type="journal article" date="2014" name="Int. J. Syst. Evol. Microbiol.">
        <title>Complete genome sequence of Corynebacterium casei LMG S-19264T (=DSM 44701T), isolated from a smear-ripened cheese.</title>
        <authorList>
            <consortium name="US DOE Joint Genome Institute (JGI-PGF)"/>
            <person name="Walter F."/>
            <person name="Albersmeier A."/>
            <person name="Kalinowski J."/>
            <person name="Ruckert C."/>
        </authorList>
    </citation>
    <scope>NUCLEOTIDE SEQUENCE</scope>
    <source>
        <strain evidence="5">JCM 19596</strain>
    </source>
</reference>
<feature type="domain" description="DUF7345" evidence="4">
    <location>
        <begin position="19"/>
        <end position="149"/>
    </location>
</feature>
<evidence type="ECO:0000313" key="5">
    <source>
        <dbReference type="EMBL" id="GGL49151.1"/>
    </source>
</evidence>
<keyword evidence="6" id="KW-1185">Reference proteome</keyword>
<evidence type="ECO:0000259" key="4">
    <source>
        <dbReference type="Pfam" id="PF24036"/>
    </source>
</evidence>
<comment type="caution">
    <text evidence="5">The sequence shown here is derived from an EMBL/GenBank/DDBJ whole genome shotgun (WGS) entry which is preliminary data.</text>
</comment>
<feature type="compositionally biased region" description="Acidic residues" evidence="1">
    <location>
        <begin position="240"/>
        <end position="253"/>
    </location>
</feature>
<dbReference type="EMBL" id="BMPG01000001">
    <property type="protein sequence ID" value="GGL49151.1"/>
    <property type="molecule type" value="Genomic_DNA"/>
</dbReference>
<sequence>MAAASADADPGPSDIVIGVNVHENGDATWNVTATYPLNSSTDRRAFARLSDEFTRGGDVFVQPGVFESAASTASERTGRPMSVTDVRYGTDVRNRTGVNATGVLTLKFRWNGFANATAGNITVGDAFSGSLLGDLTERETLYIAPPDGYRPLSSSSSDQVRNGAIYWTGPYEFASGGPSVQFTEGSGPLFGGFGAVAVLVVLALVVGGAVAYVVVGRSDRDLPGLGSTSDAPPDEASATEPDEEAAEEPDGDAEAAGGGAAGAAGAAGDSGVDEELLSDEERVERLLEANGGRMKQAKIVEETRWSNAKVSQLLSSMAEEGRVEKLRIGRENLISLPEEAEE</sequence>
<feature type="domain" description="DUF7343" evidence="3">
    <location>
        <begin position="276"/>
        <end position="337"/>
    </location>
</feature>
<evidence type="ECO:0000313" key="6">
    <source>
        <dbReference type="Proteomes" id="UP000607197"/>
    </source>
</evidence>
<accession>A0A830FF43</accession>
<name>A0A830FF43_9EURY</name>
<keyword evidence="2" id="KW-1133">Transmembrane helix</keyword>
<protein>
    <recommendedName>
        <fullName evidence="7">HTH iclR-type domain-containing protein</fullName>
    </recommendedName>
</protein>
<proteinExistence type="predicted"/>
<evidence type="ECO:0000256" key="2">
    <source>
        <dbReference type="SAM" id="Phobius"/>
    </source>
</evidence>
<dbReference type="AlphaFoldDB" id="A0A830FF43"/>
<reference evidence="5" key="2">
    <citation type="submission" date="2020-09" db="EMBL/GenBank/DDBJ databases">
        <authorList>
            <person name="Sun Q."/>
            <person name="Ohkuma M."/>
        </authorList>
    </citation>
    <scope>NUCLEOTIDE SEQUENCE</scope>
    <source>
        <strain evidence="5">JCM 19596</strain>
    </source>
</reference>
<gene>
    <name evidence="5" type="ORF">GCM10009039_04170</name>
</gene>
<feature type="transmembrane region" description="Helical" evidence="2">
    <location>
        <begin position="189"/>
        <end position="215"/>
    </location>
</feature>